<dbReference type="PANTHER" id="PTHR16291:SF0">
    <property type="entry name" value="NUCLEAR CAP-BINDING PROTEIN SUBUNIT 3"/>
    <property type="match status" value="1"/>
</dbReference>
<protein>
    <recommendedName>
        <fullName evidence="4">Chromatin target of PRMT1 protein C-terminal domain-containing protein</fullName>
    </recommendedName>
</protein>
<accession>A0A286ULN7</accession>
<evidence type="ECO:0008006" key="4">
    <source>
        <dbReference type="Google" id="ProtNLM"/>
    </source>
</evidence>
<evidence type="ECO:0000313" key="3">
    <source>
        <dbReference type="Proteomes" id="UP000217199"/>
    </source>
</evidence>
<dbReference type="GO" id="GO:0000340">
    <property type="term" value="F:RNA 7-methylguanosine cap binding"/>
    <property type="evidence" value="ECO:0007669"/>
    <property type="project" value="InterPro"/>
</dbReference>
<feature type="compositionally biased region" description="Basic and acidic residues" evidence="1">
    <location>
        <begin position="339"/>
        <end position="369"/>
    </location>
</feature>
<dbReference type="Proteomes" id="UP000217199">
    <property type="component" value="Unassembled WGS sequence"/>
</dbReference>
<dbReference type="OrthoDB" id="422106at2759"/>
<gene>
    <name evidence="2" type="ORF">PNOK_0315400</name>
</gene>
<feature type="region of interest" description="Disordered" evidence="1">
    <location>
        <begin position="208"/>
        <end position="371"/>
    </location>
</feature>
<dbReference type="Pfam" id="PF10309">
    <property type="entry name" value="NCBP3"/>
    <property type="match status" value="1"/>
</dbReference>
<dbReference type="AlphaFoldDB" id="A0A286ULN7"/>
<keyword evidence="3" id="KW-1185">Reference proteome</keyword>
<dbReference type="EMBL" id="NBII01000003">
    <property type="protein sequence ID" value="PAV20527.1"/>
    <property type="molecule type" value="Genomic_DNA"/>
</dbReference>
<proteinExistence type="predicted"/>
<organism evidence="2 3">
    <name type="scientific">Pyrrhoderma noxium</name>
    <dbReference type="NCBI Taxonomy" id="2282107"/>
    <lineage>
        <taxon>Eukaryota</taxon>
        <taxon>Fungi</taxon>
        <taxon>Dikarya</taxon>
        <taxon>Basidiomycota</taxon>
        <taxon>Agaricomycotina</taxon>
        <taxon>Agaricomycetes</taxon>
        <taxon>Hymenochaetales</taxon>
        <taxon>Hymenochaetaceae</taxon>
        <taxon>Pyrrhoderma</taxon>
    </lineage>
</organism>
<evidence type="ECO:0000256" key="1">
    <source>
        <dbReference type="SAM" id="MobiDB-lite"/>
    </source>
</evidence>
<evidence type="ECO:0000313" key="2">
    <source>
        <dbReference type="EMBL" id="PAV20527.1"/>
    </source>
</evidence>
<sequence>MDSLSSEVSLGNTTFGLSYDDNSTYEEQVAALPDPLVNGGPDLANRISSNRIYLPPDSMAKGKRKRADEEDEEVKMEEEEDVIGVTVDGLRPNALYLQGSPITHLPTNNIFAYSRHFGSNPVGLEWIDDSSCVLIFATTAACRTALSAFSKTAGEEPDFDGCITAKPIPLPVWPPEARINKSLGVTEGLEGRLLVRIARMDDKKVRGAAKRSAFYQKHGKDAGKDPNAHTIGRVPDLDGATKRRRVQEDDEERRRQLDEELDDFLREGSDEASNRSFSPPPSPPSKMRSDYIIENGRGNRGSLLQRTSVLRNHDDASEDLTTHHFEGPQRRRRGGRNWRHGDIDMDKGRRGRGVKSEKTRDGRPAKTAEELDAELEAFLNDKS</sequence>
<dbReference type="PANTHER" id="PTHR16291">
    <property type="entry name" value="NUCLEAR CAP-BINDING PROTEIN SUBUNIT 3"/>
    <property type="match status" value="1"/>
</dbReference>
<feature type="compositionally biased region" description="Basic and acidic residues" evidence="1">
    <location>
        <begin position="218"/>
        <end position="227"/>
    </location>
</feature>
<feature type="compositionally biased region" description="Basic and acidic residues" evidence="1">
    <location>
        <begin position="252"/>
        <end position="273"/>
    </location>
</feature>
<dbReference type="STRING" id="2282107.A0A286ULN7"/>
<feature type="compositionally biased region" description="Basic and acidic residues" evidence="1">
    <location>
        <begin position="311"/>
        <end position="329"/>
    </location>
</feature>
<dbReference type="InParanoid" id="A0A286ULN7"/>
<dbReference type="GO" id="GO:0003729">
    <property type="term" value="F:mRNA binding"/>
    <property type="evidence" value="ECO:0007669"/>
    <property type="project" value="InterPro"/>
</dbReference>
<dbReference type="GO" id="GO:0005634">
    <property type="term" value="C:nucleus"/>
    <property type="evidence" value="ECO:0007669"/>
    <property type="project" value="TreeGrafter"/>
</dbReference>
<name>A0A286ULN7_9AGAM</name>
<dbReference type="InterPro" id="IPR019416">
    <property type="entry name" value="NCBP3"/>
</dbReference>
<comment type="caution">
    <text evidence="2">The sequence shown here is derived from an EMBL/GenBank/DDBJ whole genome shotgun (WGS) entry which is preliminary data.</text>
</comment>
<reference evidence="2 3" key="1">
    <citation type="journal article" date="2017" name="Mol. Ecol.">
        <title>Comparative and population genomic landscape of Phellinus noxius: A hypervariable fungus causing root rot in trees.</title>
        <authorList>
            <person name="Chung C.L."/>
            <person name="Lee T.J."/>
            <person name="Akiba M."/>
            <person name="Lee H.H."/>
            <person name="Kuo T.H."/>
            <person name="Liu D."/>
            <person name="Ke H.M."/>
            <person name="Yokoi T."/>
            <person name="Roa M.B."/>
            <person name="Lu M.J."/>
            <person name="Chang Y.Y."/>
            <person name="Ann P.J."/>
            <person name="Tsai J.N."/>
            <person name="Chen C.Y."/>
            <person name="Tzean S.S."/>
            <person name="Ota Y."/>
            <person name="Hattori T."/>
            <person name="Sahashi N."/>
            <person name="Liou R.F."/>
            <person name="Kikuchi T."/>
            <person name="Tsai I.J."/>
        </authorList>
    </citation>
    <scope>NUCLEOTIDE SEQUENCE [LARGE SCALE GENOMIC DNA]</scope>
    <source>
        <strain evidence="2 3">FFPRI411160</strain>
    </source>
</reference>